<feature type="region of interest" description="Disordered" evidence="2">
    <location>
        <begin position="206"/>
        <end position="232"/>
    </location>
</feature>
<feature type="compositionally biased region" description="Basic and acidic residues" evidence="2">
    <location>
        <begin position="315"/>
        <end position="330"/>
    </location>
</feature>
<dbReference type="AlphaFoldDB" id="A0A2S2PT66"/>
<evidence type="ECO:0000256" key="2">
    <source>
        <dbReference type="SAM" id="MobiDB-lite"/>
    </source>
</evidence>
<reference evidence="3" key="1">
    <citation type="submission" date="2018-04" db="EMBL/GenBank/DDBJ databases">
        <title>Transcriptome of Schizaphis graminum biotype I.</title>
        <authorList>
            <person name="Scully E.D."/>
            <person name="Geib S.M."/>
            <person name="Palmer N.A."/>
            <person name="Koch K."/>
            <person name="Bradshaw J."/>
            <person name="Heng-Moss T."/>
            <person name="Sarath G."/>
        </authorList>
    </citation>
    <scope>NUCLEOTIDE SEQUENCE</scope>
</reference>
<feature type="compositionally biased region" description="Basic and acidic residues" evidence="2">
    <location>
        <begin position="30"/>
        <end position="48"/>
    </location>
</feature>
<feature type="region of interest" description="Disordered" evidence="2">
    <location>
        <begin position="1"/>
        <end position="48"/>
    </location>
</feature>
<feature type="compositionally biased region" description="Basic and acidic residues" evidence="2">
    <location>
        <begin position="206"/>
        <end position="221"/>
    </location>
</feature>
<dbReference type="EMBL" id="GGMR01020041">
    <property type="protein sequence ID" value="MBY32660.1"/>
    <property type="molecule type" value="Transcribed_RNA"/>
</dbReference>
<evidence type="ECO:0000256" key="1">
    <source>
        <dbReference type="ARBA" id="ARBA00022884"/>
    </source>
</evidence>
<accession>A0A2S2PT66</accession>
<name>A0A2S2PT66_SCHGA</name>
<keyword evidence="1" id="KW-0694">RNA-binding</keyword>
<gene>
    <name evidence="3" type="ORF">g.101510</name>
</gene>
<feature type="region of interest" description="Disordered" evidence="2">
    <location>
        <begin position="273"/>
        <end position="332"/>
    </location>
</feature>
<feature type="compositionally biased region" description="Basic and acidic residues" evidence="2">
    <location>
        <begin position="273"/>
        <end position="290"/>
    </location>
</feature>
<dbReference type="GO" id="GO:0003723">
    <property type="term" value="F:RNA binding"/>
    <property type="evidence" value="ECO:0007669"/>
    <property type="project" value="UniProtKB-KW"/>
</dbReference>
<dbReference type="PANTHER" id="PTHR48029:SF1">
    <property type="entry name" value="NUCLEOLAR PROTEIN 8"/>
    <property type="match status" value="1"/>
</dbReference>
<feature type="compositionally biased region" description="Acidic residues" evidence="2">
    <location>
        <begin position="304"/>
        <end position="314"/>
    </location>
</feature>
<dbReference type="PANTHER" id="PTHR48029">
    <property type="entry name" value="NUCLEOLAR PROTEIN 8"/>
    <property type="match status" value="1"/>
</dbReference>
<feature type="compositionally biased region" description="Basic residues" evidence="2">
    <location>
        <begin position="392"/>
        <end position="406"/>
    </location>
</feature>
<protein>
    <submittedName>
        <fullName evidence="3">Putative RNA-binding protein</fullName>
    </submittedName>
</protein>
<sequence>MNVKGDEAESTRRRNLPAFQGIGSVKKSKGKDVKSAVKTQEAEAKRQNALAEKWKTLQEQKCAIANALKGESLNRRIKFDEDGDHQKNDLQLSKQKISLFDDDDDDDASDHENKGELVSDYKLKLRFEGEKGKKLFHMQTSKATGDDRFVMDKRFFEEQETTEKLSDDEVEKQMNILEDVIGRSITKPNKAKGDEIFNMVRYDPTQEEHKKYVKDKPELPKQKRPKKQKVEQNKVVAEAIVDTDKYYKVGDKLKDVFSTQNQFSFTSLFQSSDKTDYDVDKNEYQSEKITKPQKKFGRNPFIDDSSDSESDENNLEDKKEHFDAKTDEVPSGKFLGSRGVWREVFFFKVDDSRFKDAEEFYDPQFNKTNYTGSQDPRFIKKRDILRDFLKNKDKRHKRDVGKKMFSRKLGGTHNDYKNDKSRKNKSTVKTNKNKEGKKFKSNKKS</sequence>
<organism evidence="3">
    <name type="scientific">Schizaphis graminum</name>
    <name type="common">Green bug aphid</name>
    <dbReference type="NCBI Taxonomy" id="13262"/>
    <lineage>
        <taxon>Eukaryota</taxon>
        <taxon>Metazoa</taxon>
        <taxon>Ecdysozoa</taxon>
        <taxon>Arthropoda</taxon>
        <taxon>Hexapoda</taxon>
        <taxon>Insecta</taxon>
        <taxon>Pterygota</taxon>
        <taxon>Neoptera</taxon>
        <taxon>Paraneoptera</taxon>
        <taxon>Hemiptera</taxon>
        <taxon>Sternorrhyncha</taxon>
        <taxon>Aphidomorpha</taxon>
        <taxon>Aphidoidea</taxon>
        <taxon>Aphididae</taxon>
        <taxon>Aphidini</taxon>
        <taxon>Schizaphis</taxon>
    </lineage>
</organism>
<feature type="compositionally biased region" description="Basic and acidic residues" evidence="2">
    <location>
        <begin position="1"/>
        <end position="12"/>
    </location>
</feature>
<proteinExistence type="predicted"/>
<feature type="region of interest" description="Disordered" evidence="2">
    <location>
        <begin position="390"/>
        <end position="445"/>
    </location>
</feature>
<evidence type="ECO:0000313" key="3">
    <source>
        <dbReference type="EMBL" id="MBY32660.1"/>
    </source>
</evidence>